<name>A0AAD8EPX5_DIPPU</name>
<evidence type="ECO:0000313" key="2">
    <source>
        <dbReference type="Proteomes" id="UP001233999"/>
    </source>
</evidence>
<gene>
    <name evidence="1" type="ORF">L9F63_011414</name>
</gene>
<proteinExistence type="predicted"/>
<evidence type="ECO:0000313" key="1">
    <source>
        <dbReference type="EMBL" id="KAJ9597704.1"/>
    </source>
</evidence>
<keyword evidence="2" id="KW-1185">Reference proteome</keyword>
<sequence>FSLRRFQASLPYIRQLMRASPSQRGGQRAHLVRPPAPCIQPPERVFRNSMLKLLG</sequence>
<dbReference type="AlphaFoldDB" id="A0AAD8EPX5"/>
<reference evidence="1" key="1">
    <citation type="journal article" date="2023" name="IScience">
        <title>Live-bearing cockroach genome reveals convergent evolutionary mechanisms linked to viviparity in insects and beyond.</title>
        <authorList>
            <person name="Fouks B."/>
            <person name="Harrison M.C."/>
            <person name="Mikhailova A.A."/>
            <person name="Marchal E."/>
            <person name="English S."/>
            <person name="Carruthers M."/>
            <person name="Jennings E.C."/>
            <person name="Chiamaka E.L."/>
            <person name="Frigard R.A."/>
            <person name="Pippel M."/>
            <person name="Attardo G.M."/>
            <person name="Benoit J.B."/>
            <person name="Bornberg-Bauer E."/>
            <person name="Tobe S.S."/>
        </authorList>
    </citation>
    <scope>NUCLEOTIDE SEQUENCE</scope>
    <source>
        <strain evidence="1">Stay&amp;Tobe</strain>
    </source>
</reference>
<feature type="non-terminal residue" evidence="1">
    <location>
        <position position="55"/>
    </location>
</feature>
<reference evidence="1" key="2">
    <citation type="submission" date="2023-05" db="EMBL/GenBank/DDBJ databases">
        <authorList>
            <person name="Fouks B."/>
        </authorList>
    </citation>
    <scope>NUCLEOTIDE SEQUENCE</scope>
    <source>
        <strain evidence="1">Stay&amp;Tobe</strain>
        <tissue evidence="1">Testes</tissue>
    </source>
</reference>
<dbReference type="Proteomes" id="UP001233999">
    <property type="component" value="Unassembled WGS sequence"/>
</dbReference>
<protein>
    <submittedName>
        <fullName evidence="1">Uncharacterized protein</fullName>
    </submittedName>
</protein>
<comment type="caution">
    <text evidence="1">The sequence shown here is derived from an EMBL/GenBank/DDBJ whole genome shotgun (WGS) entry which is preliminary data.</text>
</comment>
<accession>A0AAD8EPX5</accession>
<feature type="non-terminal residue" evidence="1">
    <location>
        <position position="1"/>
    </location>
</feature>
<organism evidence="1 2">
    <name type="scientific">Diploptera punctata</name>
    <name type="common">Pacific beetle cockroach</name>
    <dbReference type="NCBI Taxonomy" id="6984"/>
    <lineage>
        <taxon>Eukaryota</taxon>
        <taxon>Metazoa</taxon>
        <taxon>Ecdysozoa</taxon>
        <taxon>Arthropoda</taxon>
        <taxon>Hexapoda</taxon>
        <taxon>Insecta</taxon>
        <taxon>Pterygota</taxon>
        <taxon>Neoptera</taxon>
        <taxon>Polyneoptera</taxon>
        <taxon>Dictyoptera</taxon>
        <taxon>Blattodea</taxon>
        <taxon>Blaberoidea</taxon>
        <taxon>Blaberidae</taxon>
        <taxon>Diplopterinae</taxon>
        <taxon>Diploptera</taxon>
    </lineage>
</organism>
<dbReference type="EMBL" id="JASPKZ010001587">
    <property type="protein sequence ID" value="KAJ9597704.1"/>
    <property type="molecule type" value="Genomic_DNA"/>
</dbReference>